<dbReference type="Proteomes" id="UP000253426">
    <property type="component" value="Unassembled WGS sequence"/>
</dbReference>
<dbReference type="Gene3D" id="3.40.50.1110">
    <property type="entry name" value="SGNH hydrolase"/>
    <property type="match status" value="1"/>
</dbReference>
<gene>
    <name evidence="3" type="ORF">DES53_10249</name>
</gene>
<sequence>MRRLSALLALAFCFQLALAETCTAQAIDGLVTFGDSLSDMGNRSVETRKPDIKFRENWVKVLAGPGLLNVPDFKPSGMSYYYGGTNYAVGGATTEATAAMNKDRNRGQHLTQQVSKRYLNPAFNKDGVKKNALHVIVIGTNDLMLASIGLDQIATKWAKLDAVGVAVAKSTESQIQALAGAGVRHVMWGDLFDVAQAPSVAMRAKPFGVEVSGVYLAAITRAVQAHNTEMDAAIARLQKANPGLTLTKLDLHARFADVAKDPAKYGFVEVTKGANDDKHLFSADGLHPTTQAHKMLAQYAYEVLMKPVAQSAQ</sequence>
<dbReference type="PANTHER" id="PTHR45642">
    <property type="entry name" value="GDSL ESTERASE/LIPASE EXL3"/>
    <property type="match status" value="1"/>
</dbReference>
<feature type="chain" id="PRO_5017025440" evidence="2">
    <location>
        <begin position="20"/>
        <end position="313"/>
    </location>
</feature>
<feature type="signal peptide" evidence="2">
    <location>
        <begin position="1"/>
        <end position="19"/>
    </location>
</feature>
<evidence type="ECO:0000313" key="4">
    <source>
        <dbReference type="Proteomes" id="UP000253426"/>
    </source>
</evidence>
<organism evidence="3 4">
    <name type="scientific">Roseimicrobium gellanilyticum</name>
    <dbReference type="NCBI Taxonomy" id="748857"/>
    <lineage>
        <taxon>Bacteria</taxon>
        <taxon>Pseudomonadati</taxon>
        <taxon>Verrucomicrobiota</taxon>
        <taxon>Verrucomicrobiia</taxon>
        <taxon>Verrucomicrobiales</taxon>
        <taxon>Verrucomicrobiaceae</taxon>
        <taxon>Roseimicrobium</taxon>
    </lineage>
</organism>
<dbReference type="PANTHER" id="PTHR45642:SF139">
    <property type="entry name" value="SGNH HYDROLASE-TYPE ESTERASE DOMAIN-CONTAINING PROTEIN"/>
    <property type="match status" value="1"/>
</dbReference>
<dbReference type="EMBL" id="QNRR01000002">
    <property type="protein sequence ID" value="RBP45667.1"/>
    <property type="molecule type" value="Genomic_DNA"/>
</dbReference>
<dbReference type="InterPro" id="IPR001087">
    <property type="entry name" value="GDSL"/>
</dbReference>
<dbReference type="InterPro" id="IPR036514">
    <property type="entry name" value="SGNH_hydro_sf"/>
</dbReference>
<name>A0A366HSI9_9BACT</name>
<keyword evidence="1 2" id="KW-0732">Signal</keyword>
<dbReference type="RefSeq" id="WP_113957247.1">
    <property type="nucleotide sequence ID" value="NZ_QNRR01000002.1"/>
</dbReference>
<accession>A0A366HSI9</accession>
<reference evidence="3 4" key="1">
    <citation type="submission" date="2018-06" db="EMBL/GenBank/DDBJ databases">
        <title>Genomic Encyclopedia of Type Strains, Phase IV (KMG-IV): sequencing the most valuable type-strain genomes for metagenomic binning, comparative biology and taxonomic classification.</title>
        <authorList>
            <person name="Goeker M."/>
        </authorList>
    </citation>
    <scope>NUCLEOTIDE SEQUENCE [LARGE SCALE GENOMIC DNA]</scope>
    <source>
        <strain evidence="3 4">DSM 25532</strain>
    </source>
</reference>
<dbReference type="SUPFAM" id="SSF52266">
    <property type="entry name" value="SGNH hydrolase"/>
    <property type="match status" value="1"/>
</dbReference>
<keyword evidence="4" id="KW-1185">Reference proteome</keyword>
<dbReference type="OrthoDB" id="183940at2"/>
<dbReference type="CDD" id="cd01846">
    <property type="entry name" value="fatty_acyltransferase_like"/>
    <property type="match status" value="1"/>
</dbReference>
<dbReference type="InterPro" id="IPR050592">
    <property type="entry name" value="GDSL_lipolytic_enzyme"/>
</dbReference>
<dbReference type="GO" id="GO:0016788">
    <property type="term" value="F:hydrolase activity, acting on ester bonds"/>
    <property type="evidence" value="ECO:0007669"/>
    <property type="project" value="InterPro"/>
</dbReference>
<protein>
    <submittedName>
        <fullName evidence="3">Phospholipase/lecithinase/hemolysin</fullName>
    </submittedName>
</protein>
<comment type="caution">
    <text evidence="3">The sequence shown here is derived from an EMBL/GenBank/DDBJ whole genome shotgun (WGS) entry which is preliminary data.</text>
</comment>
<dbReference type="AlphaFoldDB" id="A0A366HSI9"/>
<dbReference type="Pfam" id="PF00657">
    <property type="entry name" value="Lipase_GDSL"/>
    <property type="match status" value="1"/>
</dbReference>
<proteinExistence type="predicted"/>
<evidence type="ECO:0000256" key="2">
    <source>
        <dbReference type="SAM" id="SignalP"/>
    </source>
</evidence>
<evidence type="ECO:0000313" key="3">
    <source>
        <dbReference type="EMBL" id="RBP45667.1"/>
    </source>
</evidence>
<evidence type="ECO:0000256" key="1">
    <source>
        <dbReference type="ARBA" id="ARBA00022729"/>
    </source>
</evidence>